<dbReference type="PANTHER" id="PTHR19338">
    <property type="entry name" value="TRANSLOCASE OF INNER MITOCHONDRIAL MEMBRANE 13 HOMOLOG"/>
    <property type="match status" value="1"/>
</dbReference>
<evidence type="ECO:0000256" key="3">
    <source>
        <dbReference type="ARBA" id="ARBA00022737"/>
    </source>
</evidence>
<accession>A0A0A9HN67</accession>
<comment type="similarity">
    <text evidence="1">Belongs to the disease resistance NB-LRR family.</text>
</comment>
<feature type="domain" description="Disease resistance N-terminal" evidence="6">
    <location>
        <begin position="10"/>
        <end position="88"/>
    </location>
</feature>
<evidence type="ECO:0000256" key="2">
    <source>
        <dbReference type="ARBA" id="ARBA00022614"/>
    </source>
</evidence>
<dbReference type="InterPro" id="IPR027417">
    <property type="entry name" value="P-loop_NTPase"/>
</dbReference>
<evidence type="ECO:0000259" key="6">
    <source>
        <dbReference type="Pfam" id="PF18052"/>
    </source>
</evidence>
<dbReference type="AlphaFoldDB" id="A0A0A9HN67"/>
<organism evidence="7">
    <name type="scientific">Arundo donax</name>
    <name type="common">Giant reed</name>
    <name type="synonym">Donax arundinaceus</name>
    <dbReference type="NCBI Taxonomy" id="35708"/>
    <lineage>
        <taxon>Eukaryota</taxon>
        <taxon>Viridiplantae</taxon>
        <taxon>Streptophyta</taxon>
        <taxon>Embryophyta</taxon>
        <taxon>Tracheophyta</taxon>
        <taxon>Spermatophyta</taxon>
        <taxon>Magnoliopsida</taxon>
        <taxon>Liliopsida</taxon>
        <taxon>Poales</taxon>
        <taxon>Poaceae</taxon>
        <taxon>PACMAD clade</taxon>
        <taxon>Arundinoideae</taxon>
        <taxon>Arundineae</taxon>
        <taxon>Arundo</taxon>
    </lineage>
</organism>
<dbReference type="Gene3D" id="3.40.50.300">
    <property type="entry name" value="P-loop containing nucleotide triphosphate hydrolases"/>
    <property type="match status" value="1"/>
</dbReference>
<dbReference type="SUPFAM" id="SSF52540">
    <property type="entry name" value="P-loop containing nucleoside triphosphate hydrolases"/>
    <property type="match status" value="1"/>
</dbReference>
<evidence type="ECO:0000256" key="1">
    <source>
        <dbReference type="ARBA" id="ARBA00008894"/>
    </source>
</evidence>
<dbReference type="InterPro" id="IPR038005">
    <property type="entry name" value="RX-like_CC"/>
</dbReference>
<evidence type="ECO:0000256" key="5">
    <source>
        <dbReference type="ARBA" id="ARBA00022821"/>
    </source>
</evidence>
<dbReference type="Pfam" id="PF18052">
    <property type="entry name" value="Rx_N"/>
    <property type="match status" value="1"/>
</dbReference>
<dbReference type="GO" id="GO:0006952">
    <property type="term" value="P:defense response"/>
    <property type="evidence" value="ECO:0007669"/>
    <property type="project" value="UniProtKB-KW"/>
</dbReference>
<keyword evidence="5" id="KW-0611">Plant defense</keyword>
<dbReference type="Gene3D" id="1.20.5.4130">
    <property type="match status" value="1"/>
</dbReference>
<sequence length="227" mass="25166">MATVLFSLAGSCIQKVQDIITEEAIQILGVKHDLRELQQTMTQIQYFLKDADRRRIEDLAVSNCLGDLRDAMYDADDIIDLARFKGSKLLAGNPSSSSPSSKIISCNGFPLLSCFCTIRIRREIAVQVRSLKKRIEKKIAELGKTLLKLETEPVGSISLTNMRKTAHLVEPNLVGKEIINATTRLVDLVLEYRQKKAYKIGIVGTGGVGKTTLAQELYSDQKVKGAR</sequence>
<keyword evidence="3" id="KW-0677">Repeat</keyword>
<evidence type="ECO:0000256" key="4">
    <source>
        <dbReference type="ARBA" id="ARBA00022741"/>
    </source>
</evidence>
<reference evidence="7" key="1">
    <citation type="submission" date="2014-09" db="EMBL/GenBank/DDBJ databases">
        <authorList>
            <person name="Magalhaes I.L.F."/>
            <person name="Oliveira U."/>
            <person name="Santos F.R."/>
            <person name="Vidigal T.H.D.A."/>
            <person name="Brescovit A.D."/>
            <person name="Santos A.J."/>
        </authorList>
    </citation>
    <scope>NUCLEOTIDE SEQUENCE</scope>
    <source>
        <tissue evidence="7">Shoot tissue taken approximately 20 cm above the soil surface</tissue>
    </source>
</reference>
<keyword evidence="2" id="KW-0433">Leucine-rich repeat</keyword>
<proteinExistence type="inferred from homology"/>
<evidence type="ECO:0000313" key="7">
    <source>
        <dbReference type="EMBL" id="JAE38142.1"/>
    </source>
</evidence>
<dbReference type="CDD" id="cd14798">
    <property type="entry name" value="RX-CC_like"/>
    <property type="match status" value="1"/>
</dbReference>
<protein>
    <recommendedName>
        <fullName evidence="6">Disease resistance N-terminal domain-containing protein</fullName>
    </recommendedName>
</protein>
<dbReference type="PANTHER" id="PTHR19338:SF73">
    <property type="entry name" value="DISEASE RESISTANCE PROTEIN RGA2-LIKE"/>
    <property type="match status" value="1"/>
</dbReference>
<name>A0A0A9HN67_ARUDO</name>
<dbReference type="InterPro" id="IPR041118">
    <property type="entry name" value="Rx_N"/>
</dbReference>
<dbReference type="GO" id="GO:0000166">
    <property type="term" value="F:nucleotide binding"/>
    <property type="evidence" value="ECO:0007669"/>
    <property type="project" value="UniProtKB-KW"/>
</dbReference>
<dbReference type="EMBL" id="GBRH01159754">
    <property type="protein sequence ID" value="JAE38142.1"/>
    <property type="molecule type" value="Transcribed_RNA"/>
</dbReference>
<keyword evidence="4" id="KW-0547">Nucleotide-binding</keyword>
<reference evidence="7" key="2">
    <citation type="journal article" date="2015" name="Data Brief">
        <title>Shoot transcriptome of the giant reed, Arundo donax.</title>
        <authorList>
            <person name="Barrero R.A."/>
            <person name="Guerrero F.D."/>
            <person name="Moolhuijzen P."/>
            <person name="Goolsby J.A."/>
            <person name="Tidwell J."/>
            <person name="Bellgard S.E."/>
            <person name="Bellgard M.I."/>
        </authorList>
    </citation>
    <scope>NUCLEOTIDE SEQUENCE</scope>
    <source>
        <tissue evidence="7">Shoot tissue taken approximately 20 cm above the soil surface</tissue>
    </source>
</reference>